<evidence type="ECO:0000256" key="3">
    <source>
        <dbReference type="ARBA" id="ARBA00023242"/>
    </source>
</evidence>
<sequence length="974" mass="106501">MNSPESNKLIASSSSSDSPVVQESPLFNYLCNLSPIKPVKAAHVAQGFPELSIPTPPPVFTSLRLNPHPETNFLKRSKYSHSSNAALSLEHEHRRNTVAVGSDISERSSRKLMVGIVPCIRKACDSKDSVQVQPSSPSGCVDEYLADSVEVGCDSSDSANLCLNQADDAPEALQSGCIRSKETTVLAFNAGDKMLKNMEGETDVQIISSVGTEENLQGNTLAVVEAENHKGERQSVEHPDLISEDIKDINSSDFSHQPPSAAQSFTHLDTQSGEGEQEGKSDKNPQVLPENLLIDEHAVLSNESIENKIGDLEEAGQHQRGTRRRCLQFEASEARRKFISTNCGFSSPAIITRCSSVTANPTNLEILGSSQSDLATPSNNCTVNSSHLMPSKLSLVSAKRLDTHVDRSVRNGGKSSIRGPLPSGIGLHLNSIVNTAAMVCPSSSSINSTEDDYPSVQREKSSSVLVAENSPTSPVPYDDADGIQEFNQMSPTKKRQVIFCLFHYLTLSDFPFGYCECFAAGIYCAEPCACQGCFNKPEYEDMVLGTRQQIETRNPLAFAPKIVRRVTASPANSGEDTNKVTPASARHKRGCNCKKSMCLKKYCECFQSGVGCSAGCRCEGCKNSFGIKEGYNEIRDMISTKLDRDSWEDRSEGKLVMGNRRDVIHPEHCHPHNLTPVTPSFQHSNHGRDVPKSRFLGRCLPSPESDTRSPGNLKPHSTRSTTGEGRLDIGFGQEFEYSVTGRLNFSPRWDGLEDIYNLTPLAQPPMNSTDISSPSHSRECAKVSQVQLQGSVRLSGSLCWRTSPITPRPQLSGSKLCHESDSDIGYEILEDDTPDILKDTHTPIKAVKASSPNQKRVSPPNTHLHSLRSSSSPGLRSGRKFVLQSISSFPSLTPYSDPKDSFVLLAAVEPNSFIFNKFQSWDVWPFPQDKTGGKPASGIVLFQVFCPKTDLISLSESIILDRKFLILLVRKLCS</sequence>
<feature type="compositionally biased region" description="Polar residues" evidence="4">
    <location>
        <begin position="850"/>
        <end position="861"/>
    </location>
</feature>
<feature type="domain" description="CRC" evidence="5">
    <location>
        <begin position="504"/>
        <end position="626"/>
    </location>
</feature>
<gene>
    <name evidence="6" type="ORF">IFM89_006329</name>
</gene>
<dbReference type="PANTHER" id="PTHR46159">
    <property type="entry name" value="PROTEIN TESMIN/TSO1-LIKE CXC 2"/>
    <property type="match status" value="1"/>
</dbReference>
<name>A0A835ICB0_9MAGN</name>
<dbReference type="OrthoDB" id="6283463at2759"/>
<evidence type="ECO:0000256" key="4">
    <source>
        <dbReference type="SAM" id="MobiDB-lite"/>
    </source>
</evidence>
<evidence type="ECO:0000313" key="7">
    <source>
        <dbReference type="Proteomes" id="UP000631114"/>
    </source>
</evidence>
<reference evidence="6 7" key="1">
    <citation type="submission" date="2020-10" db="EMBL/GenBank/DDBJ databases">
        <title>The Coptis chinensis genome and diversification of protoberbering-type alkaloids.</title>
        <authorList>
            <person name="Wang B."/>
            <person name="Shu S."/>
            <person name="Song C."/>
            <person name="Liu Y."/>
        </authorList>
    </citation>
    <scope>NUCLEOTIDE SEQUENCE [LARGE SCALE GENOMIC DNA]</scope>
    <source>
        <strain evidence="6">HL-2020</strain>
        <tissue evidence="6">Leaf</tissue>
    </source>
</reference>
<dbReference type="PROSITE" id="PS51634">
    <property type="entry name" value="CRC"/>
    <property type="match status" value="1"/>
</dbReference>
<dbReference type="PANTHER" id="PTHR46159:SF6">
    <property type="entry name" value="OS12G0605300 PROTEIN"/>
    <property type="match status" value="1"/>
</dbReference>
<organism evidence="6 7">
    <name type="scientific">Coptis chinensis</name>
    <dbReference type="NCBI Taxonomy" id="261450"/>
    <lineage>
        <taxon>Eukaryota</taxon>
        <taxon>Viridiplantae</taxon>
        <taxon>Streptophyta</taxon>
        <taxon>Embryophyta</taxon>
        <taxon>Tracheophyta</taxon>
        <taxon>Spermatophyta</taxon>
        <taxon>Magnoliopsida</taxon>
        <taxon>Ranunculales</taxon>
        <taxon>Ranunculaceae</taxon>
        <taxon>Coptidoideae</taxon>
        <taxon>Coptis</taxon>
    </lineage>
</organism>
<evidence type="ECO:0000313" key="6">
    <source>
        <dbReference type="EMBL" id="KAF9613228.1"/>
    </source>
</evidence>
<comment type="similarity">
    <text evidence="2">Belongs to the lin-54 family.</text>
</comment>
<dbReference type="GO" id="GO:0003700">
    <property type="term" value="F:DNA-binding transcription factor activity"/>
    <property type="evidence" value="ECO:0007669"/>
    <property type="project" value="InterPro"/>
</dbReference>
<evidence type="ECO:0000256" key="1">
    <source>
        <dbReference type="ARBA" id="ARBA00004123"/>
    </source>
</evidence>
<feature type="region of interest" description="Disordered" evidence="4">
    <location>
        <begin position="250"/>
        <end position="286"/>
    </location>
</feature>
<keyword evidence="7" id="KW-1185">Reference proteome</keyword>
<dbReference type="Proteomes" id="UP000631114">
    <property type="component" value="Unassembled WGS sequence"/>
</dbReference>
<protein>
    <recommendedName>
        <fullName evidence="5">CRC domain-containing protein</fullName>
    </recommendedName>
</protein>
<feature type="compositionally biased region" description="Polar residues" evidence="4">
    <location>
        <begin position="251"/>
        <end position="274"/>
    </location>
</feature>
<comment type="caution">
    <text evidence="6">The sequence shown here is derived from an EMBL/GenBank/DDBJ whole genome shotgun (WGS) entry which is preliminary data.</text>
</comment>
<evidence type="ECO:0000256" key="2">
    <source>
        <dbReference type="ARBA" id="ARBA00007267"/>
    </source>
</evidence>
<comment type="subcellular location">
    <subcellularLocation>
        <location evidence="1">Nucleus</location>
    </subcellularLocation>
</comment>
<keyword evidence="3" id="KW-0539">Nucleus</keyword>
<feature type="region of interest" description="Disordered" evidence="4">
    <location>
        <begin position="694"/>
        <end position="726"/>
    </location>
</feature>
<dbReference type="InterPro" id="IPR005172">
    <property type="entry name" value="CRC"/>
</dbReference>
<dbReference type="InterPro" id="IPR033467">
    <property type="entry name" value="Tesmin/TSO1-like_CXC"/>
</dbReference>
<evidence type="ECO:0000259" key="5">
    <source>
        <dbReference type="PROSITE" id="PS51634"/>
    </source>
</evidence>
<dbReference type="SMART" id="SM01114">
    <property type="entry name" value="CXC"/>
    <property type="match status" value="2"/>
</dbReference>
<feature type="compositionally biased region" description="Low complexity" evidence="4">
    <location>
        <begin position="863"/>
        <end position="876"/>
    </location>
</feature>
<feature type="region of interest" description="Disordered" evidence="4">
    <location>
        <begin position="844"/>
        <end position="876"/>
    </location>
</feature>
<dbReference type="Pfam" id="PF03638">
    <property type="entry name" value="TCR"/>
    <property type="match status" value="2"/>
</dbReference>
<dbReference type="AlphaFoldDB" id="A0A835ICB0"/>
<dbReference type="InterPro" id="IPR044522">
    <property type="entry name" value="TSO1-like"/>
</dbReference>
<feature type="region of interest" description="Disordered" evidence="4">
    <location>
        <begin position="1"/>
        <end position="21"/>
    </location>
</feature>
<dbReference type="EMBL" id="JADFTS010000003">
    <property type="protein sequence ID" value="KAF9613228.1"/>
    <property type="molecule type" value="Genomic_DNA"/>
</dbReference>
<dbReference type="GO" id="GO:0005634">
    <property type="term" value="C:nucleus"/>
    <property type="evidence" value="ECO:0007669"/>
    <property type="project" value="UniProtKB-SubCell"/>
</dbReference>
<proteinExistence type="inferred from homology"/>
<feature type="compositionally biased region" description="Polar residues" evidence="4">
    <location>
        <begin position="1"/>
        <end position="11"/>
    </location>
</feature>
<accession>A0A835ICB0</accession>